<protein>
    <submittedName>
        <fullName evidence="1">Uncharacterized protein</fullName>
    </submittedName>
</protein>
<comment type="caution">
    <text evidence="1">The sequence shown here is derived from an EMBL/GenBank/DDBJ whole genome shotgun (WGS) entry which is preliminary data.</text>
</comment>
<reference evidence="1" key="1">
    <citation type="submission" date="2022-11" db="EMBL/GenBank/DDBJ databases">
        <title>Hoeflea poritis sp. nov., isolated from scleractinian coral Porites lutea.</title>
        <authorList>
            <person name="Zhang G."/>
            <person name="Wei Q."/>
            <person name="Cai L."/>
        </authorList>
    </citation>
    <scope>NUCLEOTIDE SEQUENCE</scope>
    <source>
        <strain evidence="1">E7-10</strain>
    </source>
</reference>
<sequence>MVHENLLHYSAQWPAEDSTGHIAVQNGVPESCRESTEFDLLTATGGTIRSLERTAKWQINSGGDGK</sequence>
<accession>A0ABT4VQ80</accession>
<keyword evidence="2" id="KW-1185">Reference proteome</keyword>
<dbReference type="Proteomes" id="UP001148313">
    <property type="component" value="Unassembled WGS sequence"/>
</dbReference>
<evidence type="ECO:0000313" key="1">
    <source>
        <dbReference type="EMBL" id="MDA4846836.1"/>
    </source>
</evidence>
<evidence type="ECO:0000313" key="2">
    <source>
        <dbReference type="Proteomes" id="UP001148313"/>
    </source>
</evidence>
<proteinExistence type="predicted"/>
<dbReference type="RefSeq" id="WP_271090627.1">
    <property type="nucleotide sequence ID" value="NZ_JAPJZH010000009.1"/>
</dbReference>
<name>A0ABT4VQ80_9HYPH</name>
<gene>
    <name evidence="1" type="ORF">OOZ53_15860</name>
</gene>
<dbReference type="EMBL" id="JAPJZH010000009">
    <property type="protein sequence ID" value="MDA4846836.1"/>
    <property type="molecule type" value="Genomic_DNA"/>
</dbReference>
<organism evidence="1 2">
    <name type="scientific">Hoeflea poritis</name>
    <dbReference type="NCBI Taxonomy" id="2993659"/>
    <lineage>
        <taxon>Bacteria</taxon>
        <taxon>Pseudomonadati</taxon>
        <taxon>Pseudomonadota</taxon>
        <taxon>Alphaproteobacteria</taxon>
        <taxon>Hyphomicrobiales</taxon>
        <taxon>Rhizobiaceae</taxon>
        <taxon>Hoeflea</taxon>
    </lineage>
</organism>